<evidence type="ECO:0000313" key="3">
    <source>
        <dbReference type="EMBL" id="KTR06911.1"/>
    </source>
</evidence>
<keyword evidence="4" id="KW-1185">Reference proteome</keyword>
<reference evidence="3 4" key="1">
    <citation type="journal article" date="2016" name="Front. Microbiol.">
        <title>Genomic Resource of Rice Seed Associated Bacteria.</title>
        <authorList>
            <person name="Midha S."/>
            <person name="Bansal K."/>
            <person name="Sharma S."/>
            <person name="Kumar N."/>
            <person name="Patil P.P."/>
            <person name="Chaudhry V."/>
            <person name="Patil P.B."/>
        </authorList>
    </citation>
    <scope>NUCLEOTIDE SEQUENCE [LARGE SCALE GENOMIC DNA]</scope>
    <source>
        <strain evidence="3 4">NS365</strain>
    </source>
</reference>
<dbReference type="RefSeq" id="WP_058599306.1">
    <property type="nucleotide sequence ID" value="NZ_LDQA01000014.1"/>
</dbReference>
<accession>A0A175RTV6</accession>
<organism evidence="3 4">
    <name type="scientific">Aureimonas ureilytica</name>
    <dbReference type="NCBI Taxonomy" id="401562"/>
    <lineage>
        <taxon>Bacteria</taxon>
        <taxon>Pseudomonadati</taxon>
        <taxon>Pseudomonadota</taxon>
        <taxon>Alphaproteobacteria</taxon>
        <taxon>Hyphomicrobiales</taxon>
        <taxon>Aurantimonadaceae</taxon>
        <taxon>Aureimonas</taxon>
    </lineage>
</organism>
<protein>
    <submittedName>
        <fullName evidence="3">Uncharacterized protein</fullName>
    </submittedName>
</protein>
<gene>
    <name evidence="3" type="ORF">NS365_05620</name>
</gene>
<dbReference type="AlphaFoldDB" id="A0A175RTV6"/>
<feature type="chain" id="PRO_5008042160" evidence="2">
    <location>
        <begin position="21"/>
        <end position="192"/>
    </location>
</feature>
<sequence length="192" mass="20536">MRKTVVLGVLGSLAASPAVADDLKILGTGLGLRNKITCQLAPAHDGIHSCYDAERGVAIRTDGETMIKVVQVTRVQVLTADDPSPKDVVQRAIEHYGPPVAFDTETLTATFGDAFDASGDDASGPSGQGLAITVHACDDRPLDCRRVVGAKSVVLYNLLDRGARDALRAKYEEEKQSDEDAAKRQKLDGMRF</sequence>
<proteinExistence type="predicted"/>
<evidence type="ECO:0000256" key="1">
    <source>
        <dbReference type="SAM" id="MobiDB-lite"/>
    </source>
</evidence>
<name>A0A175RTV6_9HYPH</name>
<keyword evidence="2" id="KW-0732">Signal</keyword>
<dbReference type="EMBL" id="LDQA01000014">
    <property type="protein sequence ID" value="KTR06911.1"/>
    <property type="molecule type" value="Genomic_DNA"/>
</dbReference>
<dbReference type="PATRIC" id="fig|401562.4.peg.756"/>
<evidence type="ECO:0000256" key="2">
    <source>
        <dbReference type="SAM" id="SignalP"/>
    </source>
</evidence>
<dbReference type="Proteomes" id="UP000078529">
    <property type="component" value="Unassembled WGS sequence"/>
</dbReference>
<feature type="signal peptide" evidence="2">
    <location>
        <begin position="1"/>
        <end position="20"/>
    </location>
</feature>
<feature type="region of interest" description="Disordered" evidence="1">
    <location>
        <begin position="172"/>
        <end position="192"/>
    </location>
</feature>
<comment type="caution">
    <text evidence="3">The sequence shown here is derived from an EMBL/GenBank/DDBJ whole genome shotgun (WGS) entry which is preliminary data.</text>
</comment>
<evidence type="ECO:0000313" key="4">
    <source>
        <dbReference type="Proteomes" id="UP000078529"/>
    </source>
</evidence>